<feature type="compositionally biased region" description="Polar residues" evidence="1">
    <location>
        <begin position="1"/>
        <end position="23"/>
    </location>
</feature>
<evidence type="ECO:0000313" key="2">
    <source>
        <dbReference type="EMBL" id="EIC20742.1"/>
    </source>
</evidence>
<dbReference type="Proteomes" id="UP000002964">
    <property type="component" value="Unassembled WGS sequence"/>
</dbReference>
<name>H8Z6F8_9GAMM</name>
<dbReference type="RefSeq" id="WP_009151145.1">
    <property type="nucleotide sequence ID" value="NZ_CP121471.1"/>
</dbReference>
<proteinExistence type="predicted"/>
<evidence type="ECO:0000256" key="1">
    <source>
        <dbReference type="SAM" id="MobiDB-lite"/>
    </source>
</evidence>
<dbReference type="STRING" id="631362.Thi970DRAFT_04398"/>
<evidence type="ECO:0000313" key="3">
    <source>
        <dbReference type="Proteomes" id="UP000002964"/>
    </source>
</evidence>
<accession>H8Z6F8</accession>
<gene>
    <name evidence="2" type="ORF">Thi970DRAFT_04398</name>
</gene>
<dbReference type="EMBL" id="JH603170">
    <property type="protein sequence ID" value="EIC20742.1"/>
    <property type="molecule type" value="Genomic_DNA"/>
</dbReference>
<dbReference type="AlphaFoldDB" id="H8Z6F8"/>
<dbReference type="HOGENOM" id="CLU_2426068_0_0_6"/>
<feature type="region of interest" description="Disordered" evidence="1">
    <location>
        <begin position="1"/>
        <end position="34"/>
    </location>
</feature>
<reference evidence="3" key="1">
    <citation type="submission" date="2011-06" db="EMBL/GenBank/DDBJ databases">
        <authorList>
            <consortium name="US DOE Joint Genome Institute (JGI-PGF)"/>
            <person name="Lucas S."/>
            <person name="Han J."/>
            <person name="Lapidus A."/>
            <person name="Cheng J.-F."/>
            <person name="Goodwin L."/>
            <person name="Pitluck S."/>
            <person name="Peters L."/>
            <person name="Land M.L."/>
            <person name="Hauser L."/>
            <person name="Vogl K."/>
            <person name="Liu Z."/>
            <person name="Overmann J."/>
            <person name="Frigaard N.-U."/>
            <person name="Bryant D.A."/>
            <person name="Woyke T.J."/>
        </authorList>
    </citation>
    <scope>NUCLEOTIDE SEQUENCE [LARGE SCALE GENOMIC DNA]</scope>
    <source>
        <strain evidence="3">970</strain>
    </source>
</reference>
<reference evidence="2 3" key="2">
    <citation type="submission" date="2011-11" db="EMBL/GenBank/DDBJ databases">
        <authorList>
            <consortium name="US DOE Joint Genome Institute"/>
            <person name="Lucas S."/>
            <person name="Han J."/>
            <person name="Lapidus A."/>
            <person name="Cheng J.-F."/>
            <person name="Goodwin L."/>
            <person name="Pitluck S."/>
            <person name="Peters L."/>
            <person name="Ovchinnikova G."/>
            <person name="Zhang X."/>
            <person name="Detter J.C."/>
            <person name="Han C."/>
            <person name="Tapia R."/>
            <person name="Land M."/>
            <person name="Hauser L."/>
            <person name="Kyrpides N."/>
            <person name="Ivanova N."/>
            <person name="Pagani I."/>
            <person name="Vogl K."/>
            <person name="Liu Z."/>
            <person name="Overmann J."/>
            <person name="Frigaard N.-U."/>
            <person name="Bryant D."/>
            <person name="Woyke T."/>
        </authorList>
    </citation>
    <scope>NUCLEOTIDE SEQUENCE [LARGE SCALE GENOMIC DNA]</scope>
    <source>
        <strain evidence="2 3">970</strain>
    </source>
</reference>
<keyword evidence="3" id="KW-1185">Reference proteome</keyword>
<sequence>MKTSLASNNSAGEQSRNRVSQSPSIPPASKPVARDIKHVEELIAMRRSVSLRLKRTGRETDRVMLESLDNQLALHRIDIPTVKQWLTKTNR</sequence>
<protein>
    <submittedName>
        <fullName evidence="2">Uncharacterized protein</fullName>
    </submittedName>
</protein>
<organism evidence="2 3">
    <name type="scientific">Thiorhodovibrio frisius</name>
    <dbReference type="NCBI Taxonomy" id="631362"/>
    <lineage>
        <taxon>Bacteria</taxon>
        <taxon>Pseudomonadati</taxon>
        <taxon>Pseudomonadota</taxon>
        <taxon>Gammaproteobacteria</taxon>
        <taxon>Chromatiales</taxon>
        <taxon>Chromatiaceae</taxon>
        <taxon>Thiorhodovibrio</taxon>
    </lineage>
</organism>